<comment type="caution">
    <text evidence="1">The sequence shown here is derived from an EMBL/GenBank/DDBJ whole genome shotgun (WGS) entry which is preliminary data.</text>
</comment>
<dbReference type="AlphaFoldDB" id="A0A835RWV6"/>
<sequence length="69" mass="7409">MIIREHGSDGGAPWFWALRALHAGGRKGRVKEERVGGGGFYWEAVEAGPCLEGKRVEGGGREGGVCREL</sequence>
<keyword evidence="2" id="KW-1185">Reference proteome</keyword>
<dbReference type="OrthoDB" id="196847at2759"/>
<dbReference type="EMBL" id="JADCNL010000001">
    <property type="protein sequence ID" value="KAG0498298.1"/>
    <property type="molecule type" value="Genomic_DNA"/>
</dbReference>
<name>A0A835RWV6_VANPL</name>
<gene>
    <name evidence="1" type="ORF">HPP92_002989</name>
</gene>
<accession>A0A835RWV6</accession>
<evidence type="ECO:0000313" key="1">
    <source>
        <dbReference type="EMBL" id="KAG0498298.1"/>
    </source>
</evidence>
<dbReference type="Proteomes" id="UP000636800">
    <property type="component" value="Chromosome 1"/>
</dbReference>
<proteinExistence type="predicted"/>
<organism evidence="1 2">
    <name type="scientific">Vanilla planifolia</name>
    <name type="common">Vanilla</name>
    <dbReference type="NCBI Taxonomy" id="51239"/>
    <lineage>
        <taxon>Eukaryota</taxon>
        <taxon>Viridiplantae</taxon>
        <taxon>Streptophyta</taxon>
        <taxon>Embryophyta</taxon>
        <taxon>Tracheophyta</taxon>
        <taxon>Spermatophyta</taxon>
        <taxon>Magnoliopsida</taxon>
        <taxon>Liliopsida</taxon>
        <taxon>Asparagales</taxon>
        <taxon>Orchidaceae</taxon>
        <taxon>Vanilloideae</taxon>
        <taxon>Vanilleae</taxon>
        <taxon>Vanilla</taxon>
    </lineage>
</organism>
<protein>
    <submittedName>
        <fullName evidence="1">Uncharacterized protein</fullName>
    </submittedName>
</protein>
<reference evidence="1 2" key="1">
    <citation type="journal article" date="2020" name="Nat. Food">
        <title>A phased Vanilla planifolia genome enables genetic improvement of flavour and production.</title>
        <authorList>
            <person name="Hasing T."/>
            <person name="Tang H."/>
            <person name="Brym M."/>
            <person name="Khazi F."/>
            <person name="Huang T."/>
            <person name="Chambers A.H."/>
        </authorList>
    </citation>
    <scope>NUCLEOTIDE SEQUENCE [LARGE SCALE GENOMIC DNA]</scope>
    <source>
        <tissue evidence="1">Leaf</tissue>
    </source>
</reference>
<evidence type="ECO:0000313" key="2">
    <source>
        <dbReference type="Proteomes" id="UP000636800"/>
    </source>
</evidence>